<evidence type="ECO:0000313" key="1">
    <source>
        <dbReference type="EMBL" id="HBP31443.1"/>
    </source>
</evidence>
<dbReference type="NCBIfam" id="TIGR03293">
    <property type="entry name" value="PhnG_redo"/>
    <property type="match status" value="1"/>
</dbReference>
<dbReference type="Pfam" id="PF06754">
    <property type="entry name" value="PhnG"/>
    <property type="match status" value="1"/>
</dbReference>
<dbReference type="EMBL" id="DOEK01000039">
    <property type="protein sequence ID" value="HBP31443.1"/>
    <property type="molecule type" value="Genomic_DNA"/>
</dbReference>
<organism evidence="1 2">
    <name type="scientific">Advenella kashmirensis</name>
    <dbReference type="NCBI Taxonomy" id="310575"/>
    <lineage>
        <taxon>Bacteria</taxon>
        <taxon>Pseudomonadati</taxon>
        <taxon>Pseudomonadota</taxon>
        <taxon>Betaproteobacteria</taxon>
        <taxon>Burkholderiales</taxon>
        <taxon>Alcaligenaceae</taxon>
    </lineage>
</organism>
<sequence length="149" mass="16260">MKADFAPTERQRWMQVLARAGDALAGYESELGGVPYQCIRKPETGMAMVRGRTGGTGQAFNLGEMTVTRCVVQLQDGRAGYSYIAGRNKRHAELAALADALLLGDEKAKLMQSVIEPLARSQQQARLGRQAQVAASKVDFFTLLRGENE</sequence>
<comment type="caution">
    <text evidence="1">The sequence shown here is derived from an EMBL/GenBank/DDBJ whole genome shotgun (WGS) entry which is preliminary data.</text>
</comment>
<dbReference type="GO" id="GO:0015716">
    <property type="term" value="P:organic phosphonate transport"/>
    <property type="evidence" value="ECO:0007669"/>
    <property type="project" value="InterPro"/>
</dbReference>
<dbReference type="Proteomes" id="UP000264036">
    <property type="component" value="Unassembled WGS sequence"/>
</dbReference>
<protein>
    <submittedName>
        <fullName evidence="1">Phosphonate C-P lyase system protein PhnG</fullName>
    </submittedName>
</protein>
<keyword evidence="1" id="KW-0456">Lyase</keyword>
<proteinExistence type="predicted"/>
<reference evidence="1 2" key="1">
    <citation type="journal article" date="2018" name="Nat. Biotechnol.">
        <title>A standardized bacterial taxonomy based on genome phylogeny substantially revises the tree of life.</title>
        <authorList>
            <person name="Parks D.H."/>
            <person name="Chuvochina M."/>
            <person name="Waite D.W."/>
            <person name="Rinke C."/>
            <person name="Skarshewski A."/>
            <person name="Chaumeil P.A."/>
            <person name="Hugenholtz P."/>
        </authorList>
    </citation>
    <scope>NUCLEOTIDE SEQUENCE [LARGE SCALE GENOMIC DNA]</scope>
    <source>
        <strain evidence="1">UBA10707</strain>
    </source>
</reference>
<evidence type="ECO:0000313" key="2">
    <source>
        <dbReference type="Proteomes" id="UP000264036"/>
    </source>
</evidence>
<dbReference type="GO" id="GO:0016829">
    <property type="term" value="F:lyase activity"/>
    <property type="evidence" value="ECO:0007669"/>
    <property type="project" value="UniProtKB-KW"/>
</dbReference>
<name>A0A356LK87_9BURK</name>
<dbReference type="GO" id="GO:0019634">
    <property type="term" value="P:organic phosphonate metabolic process"/>
    <property type="evidence" value="ECO:0007669"/>
    <property type="project" value="InterPro"/>
</dbReference>
<dbReference type="InterPro" id="IPR009609">
    <property type="entry name" value="Phosphonate_metab_PhnG"/>
</dbReference>
<dbReference type="AlphaFoldDB" id="A0A356LK87"/>
<accession>A0A356LK87</accession>
<gene>
    <name evidence="1" type="primary">phnG</name>
    <name evidence="1" type="ORF">DD666_18790</name>
</gene>